<organism evidence="2 3">
    <name type="scientific">Candidatus Collierbacteria bacterium GW2011_GWA1_44_12</name>
    <dbReference type="NCBI Taxonomy" id="1618376"/>
    <lineage>
        <taxon>Bacteria</taxon>
        <taxon>Candidatus Collieribacteriota</taxon>
    </lineage>
</organism>
<feature type="transmembrane region" description="Helical" evidence="1">
    <location>
        <begin position="6"/>
        <end position="29"/>
    </location>
</feature>
<evidence type="ECO:0000313" key="3">
    <source>
        <dbReference type="Proteomes" id="UP000034069"/>
    </source>
</evidence>
<evidence type="ECO:0000256" key="1">
    <source>
        <dbReference type="SAM" id="Phobius"/>
    </source>
</evidence>
<evidence type="ECO:0000313" key="2">
    <source>
        <dbReference type="EMBL" id="KKT34533.1"/>
    </source>
</evidence>
<dbReference type="SUPFAM" id="SSF54523">
    <property type="entry name" value="Pili subunits"/>
    <property type="match status" value="1"/>
</dbReference>
<keyword evidence="1" id="KW-0812">Transmembrane</keyword>
<keyword evidence="1" id="KW-1133">Transmembrane helix</keyword>
<proteinExistence type="predicted"/>
<protein>
    <submittedName>
        <fullName evidence="2">Uncharacterized protein</fullName>
    </submittedName>
</protein>
<accession>A0A0G1GJL7</accession>
<keyword evidence="1" id="KW-0472">Membrane</keyword>
<name>A0A0G1GJL7_9BACT</name>
<gene>
    <name evidence="2" type="ORF">UW23_C0035G0003</name>
</gene>
<dbReference type="Proteomes" id="UP000034069">
    <property type="component" value="Unassembled WGS sequence"/>
</dbReference>
<comment type="caution">
    <text evidence="2">The sequence shown here is derived from an EMBL/GenBank/DDBJ whole genome shotgun (WGS) entry which is preliminary data.</text>
</comment>
<dbReference type="EMBL" id="LCHN01000035">
    <property type="protein sequence ID" value="KKT34533.1"/>
    <property type="molecule type" value="Genomic_DNA"/>
</dbReference>
<dbReference type="InterPro" id="IPR045584">
    <property type="entry name" value="Pilin-like"/>
</dbReference>
<reference evidence="2 3" key="1">
    <citation type="journal article" date="2015" name="Nature">
        <title>rRNA introns, odd ribosomes, and small enigmatic genomes across a large radiation of phyla.</title>
        <authorList>
            <person name="Brown C.T."/>
            <person name="Hug L.A."/>
            <person name="Thomas B.C."/>
            <person name="Sharon I."/>
            <person name="Castelle C.J."/>
            <person name="Singh A."/>
            <person name="Wilkins M.J."/>
            <person name="Williams K.H."/>
            <person name="Banfield J.F."/>
        </authorList>
    </citation>
    <scope>NUCLEOTIDE SEQUENCE [LARGE SCALE GENOMIC DNA]</scope>
</reference>
<dbReference type="PROSITE" id="PS00409">
    <property type="entry name" value="PROKAR_NTER_METHYL"/>
    <property type="match status" value="1"/>
</dbReference>
<dbReference type="InterPro" id="IPR012902">
    <property type="entry name" value="N_methyl_site"/>
</dbReference>
<sequence length="137" mass="14552">MSGMTLIETLLVIAITTVITVSAGFGLAVMQSQFQLRSSGDEIRSQLQYGRELAIANGNNIEYTIRNEGNSVILLGGGAEIARYQVPERISFSPAAFSWGFAPVTGLLTGCSLPCTLGLTLRGNSEIIIVRSNGIVD</sequence>
<dbReference type="AlphaFoldDB" id="A0A0G1GJL7"/>